<feature type="transmembrane region" description="Helical" evidence="11">
    <location>
        <begin position="116"/>
        <end position="138"/>
    </location>
</feature>
<evidence type="ECO:0000256" key="1">
    <source>
        <dbReference type="ARBA" id="ARBA00004477"/>
    </source>
</evidence>
<comment type="subcellular location">
    <subcellularLocation>
        <location evidence="1 11">Endoplasmic reticulum membrane</location>
        <topology evidence="1 11">Multi-pass membrane protein</topology>
    </subcellularLocation>
</comment>
<dbReference type="EC" id="2.4.1.-" evidence="11"/>
<reference evidence="13" key="2">
    <citation type="submission" date="2025-09" db="UniProtKB">
        <authorList>
            <consortium name="Ensembl"/>
        </authorList>
    </citation>
    <scope>IDENTIFICATION</scope>
    <source>
        <strain evidence="13">Glennie</strain>
    </source>
</reference>
<accession>A0A6I8NSK2</accession>
<keyword evidence="5 11" id="KW-0328">Glycosyltransferase</keyword>
<keyword evidence="14" id="KW-1185">Reference proteome</keyword>
<feature type="transmembrane region" description="Helical" evidence="11">
    <location>
        <begin position="236"/>
        <end position="258"/>
    </location>
</feature>
<keyword evidence="8 11" id="KW-0256">Endoplasmic reticulum</keyword>
<evidence type="ECO:0000256" key="9">
    <source>
        <dbReference type="ARBA" id="ARBA00022989"/>
    </source>
</evidence>
<evidence type="ECO:0000256" key="7">
    <source>
        <dbReference type="ARBA" id="ARBA00022692"/>
    </source>
</evidence>
<dbReference type="GO" id="GO:0031501">
    <property type="term" value="C:mannosyltransferase complex"/>
    <property type="evidence" value="ECO:0000318"/>
    <property type="project" value="GO_Central"/>
</dbReference>
<name>A0A6I8NSK2_ORNAN</name>
<keyword evidence="7 11" id="KW-0812">Transmembrane</keyword>
<dbReference type="PANTHER" id="PTHR12468:SF2">
    <property type="entry name" value="GPI MANNOSYLTRANSFERASE 2"/>
    <property type="match status" value="1"/>
</dbReference>
<dbReference type="RefSeq" id="XP_028936686.2">
    <property type="nucleotide sequence ID" value="XM_029080853.2"/>
</dbReference>
<dbReference type="GO" id="GO:0000009">
    <property type="term" value="F:alpha-1,6-mannosyltransferase activity"/>
    <property type="evidence" value="ECO:0007669"/>
    <property type="project" value="Ensembl"/>
</dbReference>
<dbReference type="Pfam" id="PF04188">
    <property type="entry name" value="Mannosyl_trans2"/>
    <property type="match status" value="1"/>
</dbReference>
<dbReference type="AlphaFoldDB" id="A0A6I8NSK2"/>
<organism evidence="13 14">
    <name type="scientific">Ornithorhynchus anatinus</name>
    <name type="common">Duckbill platypus</name>
    <dbReference type="NCBI Taxonomy" id="9258"/>
    <lineage>
        <taxon>Eukaryota</taxon>
        <taxon>Metazoa</taxon>
        <taxon>Chordata</taxon>
        <taxon>Craniata</taxon>
        <taxon>Vertebrata</taxon>
        <taxon>Euteleostomi</taxon>
        <taxon>Mammalia</taxon>
        <taxon>Monotremata</taxon>
        <taxon>Ornithorhynchidae</taxon>
        <taxon>Ornithorhynchus</taxon>
    </lineage>
</organism>
<keyword evidence="6 11" id="KW-0808">Transferase</keyword>
<dbReference type="GO" id="GO:0005789">
    <property type="term" value="C:endoplasmic reticulum membrane"/>
    <property type="evidence" value="ECO:0000318"/>
    <property type="project" value="GO_Central"/>
</dbReference>
<evidence type="ECO:0000256" key="5">
    <source>
        <dbReference type="ARBA" id="ARBA00022676"/>
    </source>
</evidence>
<dbReference type="GeneID" id="103167087"/>
<feature type="transmembrane region" description="Helical" evidence="11">
    <location>
        <begin position="327"/>
        <end position="347"/>
    </location>
</feature>
<feature type="transmembrane region" description="Helical" evidence="11">
    <location>
        <begin position="190"/>
        <end position="215"/>
    </location>
</feature>
<evidence type="ECO:0000313" key="14">
    <source>
        <dbReference type="Proteomes" id="UP000002279"/>
    </source>
</evidence>
<feature type="transmembrane region" description="Helical" evidence="11">
    <location>
        <begin position="378"/>
        <end position="400"/>
    </location>
</feature>
<evidence type="ECO:0000256" key="6">
    <source>
        <dbReference type="ARBA" id="ARBA00022679"/>
    </source>
</evidence>
<dbReference type="InParanoid" id="A0A6I8NSK2"/>
<gene>
    <name evidence="13" type="primary">PIGV</name>
</gene>
<protein>
    <recommendedName>
        <fullName evidence="11">GPI mannosyltransferase 2</fullName>
        <ecNumber evidence="11">2.4.1.-</ecNumber>
    </recommendedName>
</protein>
<keyword evidence="10 11" id="KW-0472">Membrane</keyword>
<comment type="caution">
    <text evidence="11">Lacks conserved residue(s) required for the propagation of feature annotation.</text>
</comment>
<dbReference type="UniPathway" id="UPA00196"/>
<sequence length="484" mass="52279">MQAGDPYRWEVVRFAVAWRALTLVLQALSNALIPDHAADAFSPPRLDTPGPGDRLLDRLLGGLGRWDAEYFLFVAEHGYLLEPSLAFFPGFPLALRAGAELALWPLSPLLGLRSRLLLAGVLLNALASALAAGALYQLGCRVLARRRPAFLAALLFSLSPASVFLAAAYSESLFALATFSAMERLESGRARAAGLLFALAAAVRSNGLLGAGFLLHHLARGLLRGGPRPAARILRLAAASLSGVAAVGLPFALFQAYAYSRFCRPGPVRPVPGPLQRLAAERGYRVVGGEAPPWCSWPLPLAYGYVQDAYWNVGFLRYFELKQAPNFLLAAPVAALGAWAAWTYVAANPRHCLRLGLVEARSHAGAGKPGDGFLGPRVFVYVVHATALLLFGVLCMHVQVLTRFLASSSPVLYWFAAHLLEESLSRGGSRPREPEAQTGRPGNPVLELLWNWGACPTVARVVLGYFLTYWALGLLLHCNFLPWT</sequence>
<evidence type="ECO:0000256" key="8">
    <source>
        <dbReference type="ARBA" id="ARBA00022824"/>
    </source>
</evidence>
<evidence type="ECO:0000256" key="12">
    <source>
        <dbReference type="SAM" id="SignalP"/>
    </source>
</evidence>
<dbReference type="Ensembl" id="ENSOANT00000076534.1">
    <property type="protein sequence ID" value="ENSOANP00000044229.1"/>
    <property type="gene ID" value="ENSOANG00000040532.1"/>
</dbReference>
<dbReference type="OMA" id="GALFIWC"/>
<reference evidence="13" key="1">
    <citation type="submission" date="2025-08" db="UniProtKB">
        <authorList>
            <consortium name="Ensembl"/>
        </authorList>
    </citation>
    <scope>IDENTIFICATION</scope>
    <source>
        <strain evidence="13">Glennie</strain>
    </source>
</reference>
<comment type="pathway">
    <text evidence="2 11">Glycolipid biosynthesis; glycosylphosphatidylinositol-anchor biosynthesis.</text>
</comment>
<feature type="transmembrane region" description="Helical" evidence="11">
    <location>
        <begin position="150"/>
        <end position="170"/>
    </location>
</feature>
<dbReference type="OrthoDB" id="10252502at2759"/>
<dbReference type="GO" id="GO:0006506">
    <property type="term" value="P:GPI anchor biosynthetic process"/>
    <property type="evidence" value="ECO:0000318"/>
    <property type="project" value="GO_Central"/>
</dbReference>
<dbReference type="Bgee" id="ENSOANG00000040532">
    <property type="expression patterns" value="Expressed in endometrium and 7 other cell types or tissues"/>
</dbReference>
<evidence type="ECO:0000256" key="4">
    <source>
        <dbReference type="ARBA" id="ARBA00022502"/>
    </source>
</evidence>
<keyword evidence="9 11" id="KW-1133">Transmembrane helix</keyword>
<feature type="chain" id="PRO_5026034734" description="GPI mannosyltransferase 2" evidence="12">
    <location>
        <begin position="32"/>
        <end position="484"/>
    </location>
</feature>
<feature type="signal peptide" evidence="12">
    <location>
        <begin position="1"/>
        <end position="31"/>
    </location>
</feature>
<dbReference type="GeneTree" id="ENSGT00390000013174"/>
<dbReference type="Proteomes" id="UP000002279">
    <property type="component" value="Unplaced"/>
</dbReference>
<feature type="transmembrane region" description="Helical" evidence="11">
    <location>
        <begin position="458"/>
        <end position="481"/>
    </location>
</feature>
<dbReference type="KEGG" id="oaa:103167087"/>
<comment type="function">
    <text evidence="11">Mannosyltransferase involved in glycosylphosphatidylinositol-anchor biosynthesis.</text>
</comment>
<evidence type="ECO:0000256" key="11">
    <source>
        <dbReference type="RuleBase" id="RU363112"/>
    </source>
</evidence>
<dbReference type="FunCoup" id="A0A6I8NSK2">
    <property type="interactions" value="436"/>
</dbReference>
<dbReference type="PANTHER" id="PTHR12468">
    <property type="entry name" value="GPI MANNOSYLTRANSFERASE 2"/>
    <property type="match status" value="1"/>
</dbReference>
<dbReference type="InterPro" id="IPR007315">
    <property type="entry name" value="PIG-V/Gpi18"/>
</dbReference>
<evidence type="ECO:0000313" key="13">
    <source>
        <dbReference type="Ensembl" id="ENSOANP00000044229.1"/>
    </source>
</evidence>
<keyword evidence="12" id="KW-0732">Signal</keyword>
<dbReference type="GO" id="GO:0004376">
    <property type="term" value="F:GPI mannosyltransferase activity"/>
    <property type="evidence" value="ECO:0007669"/>
    <property type="project" value="InterPro"/>
</dbReference>
<evidence type="ECO:0000256" key="10">
    <source>
        <dbReference type="ARBA" id="ARBA00023136"/>
    </source>
</evidence>
<evidence type="ECO:0000256" key="2">
    <source>
        <dbReference type="ARBA" id="ARBA00004687"/>
    </source>
</evidence>
<evidence type="ECO:0000256" key="3">
    <source>
        <dbReference type="ARBA" id="ARBA00008698"/>
    </source>
</evidence>
<dbReference type="CTD" id="55650"/>
<proteinExistence type="inferred from homology"/>
<dbReference type="GO" id="GO:0000030">
    <property type="term" value="F:mannosyltransferase activity"/>
    <property type="evidence" value="ECO:0000318"/>
    <property type="project" value="GO_Central"/>
</dbReference>
<comment type="similarity">
    <text evidence="3 11">Belongs to the PIGV family.</text>
</comment>
<keyword evidence="4 11" id="KW-0337">GPI-anchor biosynthesis</keyword>